<dbReference type="GO" id="GO:0005634">
    <property type="term" value="C:nucleus"/>
    <property type="evidence" value="ECO:0007669"/>
    <property type="project" value="UniProtKB-SubCell"/>
</dbReference>
<evidence type="ECO:0000259" key="2">
    <source>
        <dbReference type="Pfam" id="PF05225"/>
    </source>
</evidence>
<comment type="subcellular location">
    <subcellularLocation>
        <location evidence="1">Nucleus</location>
    </subcellularLocation>
</comment>
<dbReference type="AlphaFoldDB" id="A0A9P0T239"/>
<dbReference type="Proteomes" id="UP001152562">
    <property type="component" value="Unassembled WGS sequence"/>
</dbReference>
<evidence type="ECO:0000313" key="4">
    <source>
        <dbReference type="Proteomes" id="UP001152562"/>
    </source>
</evidence>
<dbReference type="Gene3D" id="1.10.10.60">
    <property type="entry name" value="Homeodomain-like"/>
    <property type="match status" value="1"/>
</dbReference>
<dbReference type="GO" id="GO:0003677">
    <property type="term" value="F:DNA binding"/>
    <property type="evidence" value="ECO:0007669"/>
    <property type="project" value="InterPro"/>
</dbReference>
<sequence>MGRYERKTEGPSWSREALNEAVEAVRSGRMSGYAAASTFAIPRKTIMDHVTDIVKGYVKQNYLKTPFNDGTPGKDWFSSFKKRYNLSIKKPQAVEVARKKAADPLVIQEFYNILDRVIADLGLQDKPERIYKLDETSLIRVTSLA</sequence>
<dbReference type="SUPFAM" id="SSF46689">
    <property type="entry name" value="Homeodomain-like"/>
    <property type="match status" value="1"/>
</dbReference>
<evidence type="ECO:0000256" key="1">
    <source>
        <dbReference type="ARBA" id="ARBA00004123"/>
    </source>
</evidence>
<proteinExistence type="predicted"/>
<protein>
    <recommendedName>
        <fullName evidence="2">HTH psq-type domain-containing protein</fullName>
    </recommendedName>
</protein>
<accession>A0A9P0T239</accession>
<comment type="caution">
    <text evidence="3">The sequence shown here is derived from an EMBL/GenBank/DDBJ whole genome shotgun (WGS) entry which is preliminary data.</text>
</comment>
<dbReference type="InterPro" id="IPR009057">
    <property type="entry name" value="Homeodomain-like_sf"/>
</dbReference>
<evidence type="ECO:0000313" key="3">
    <source>
        <dbReference type="EMBL" id="CAH3999668.1"/>
    </source>
</evidence>
<reference evidence="3" key="1">
    <citation type="submission" date="2022-05" db="EMBL/GenBank/DDBJ databases">
        <authorList>
            <person name="Okamura Y."/>
        </authorList>
    </citation>
    <scope>NUCLEOTIDE SEQUENCE</scope>
</reference>
<dbReference type="EMBL" id="CALOZG010000003">
    <property type="protein sequence ID" value="CAH3999668.1"/>
    <property type="molecule type" value="Genomic_DNA"/>
</dbReference>
<name>A0A9P0T239_PIEBR</name>
<organism evidence="3 4">
    <name type="scientific">Pieris brassicae</name>
    <name type="common">White butterfly</name>
    <name type="synonym">Large white butterfly</name>
    <dbReference type="NCBI Taxonomy" id="7116"/>
    <lineage>
        <taxon>Eukaryota</taxon>
        <taxon>Metazoa</taxon>
        <taxon>Ecdysozoa</taxon>
        <taxon>Arthropoda</taxon>
        <taxon>Hexapoda</taxon>
        <taxon>Insecta</taxon>
        <taxon>Pterygota</taxon>
        <taxon>Neoptera</taxon>
        <taxon>Endopterygota</taxon>
        <taxon>Lepidoptera</taxon>
        <taxon>Glossata</taxon>
        <taxon>Ditrysia</taxon>
        <taxon>Papilionoidea</taxon>
        <taxon>Pieridae</taxon>
        <taxon>Pierinae</taxon>
        <taxon>Pieris</taxon>
    </lineage>
</organism>
<keyword evidence="4" id="KW-1185">Reference proteome</keyword>
<dbReference type="InterPro" id="IPR007889">
    <property type="entry name" value="HTH_Psq"/>
</dbReference>
<dbReference type="Pfam" id="PF05225">
    <property type="entry name" value="HTH_psq"/>
    <property type="match status" value="1"/>
</dbReference>
<feature type="domain" description="HTH psq-type" evidence="2">
    <location>
        <begin position="15"/>
        <end position="49"/>
    </location>
</feature>
<gene>
    <name evidence="3" type="ORF">PIBRA_LOCUS2554</name>
</gene>